<dbReference type="Pfam" id="PF06722">
    <property type="entry name" value="EryCIII-like_C"/>
    <property type="match status" value="1"/>
</dbReference>
<dbReference type="Gene3D" id="3.40.50.2000">
    <property type="entry name" value="Glycogen Phosphorylase B"/>
    <property type="match status" value="2"/>
</dbReference>
<accession>A0A8H8SX28</accession>
<dbReference type="GO" id="GO:0005975">
    <property type="term" value="P:carbohydrate metabolic process"/>
    <property type="evidence" value="ECO:0007669"/>
    <property type="project" value="InterPro"/>
</dbReference>
<dbReference type="RefSeq" id="XP_043181206.1">
    <property type="nucleotide sequence ID" value="XM_043325774.1"/>
</dbReference>
<name>A0A8H8SX28_9AGAM</name>
<dbReference type="SUPFAM" id="SSF53756">
    <property type="entry name" value="UDP-Glycosyltransferase/glycogen phosphorylase"/>
    <property type="match status" value="1"/>
</dbReference>
<reference evidence="4" key="1">
    <citation type="submission" date="2020-05" db="EMBL/GenBank/DDBJ databases">
        <title>Evolutionary and genomic comparisons of hybrid uninucleate and nonhybrid Rhizoctonia fungi.</title>
        <authorList>
            <person name="Li C."/>
            <person name="Chen X."/>
        </authorList>
    </citation>
    <scope>NUCLEOTIDE SEQUENCE</scope>
    <source>
        <strain evidence="4">AG-1 IA</strain>
    </source>
</reference>
<dbReference type="AlphaFoldDB" id="A0A8H8SX28"/>
<dbReference type="KEGG" id="rsx:RhiXN_05958"/>
<dbReference type="InterPro" id="IPR010610">
    <property type="entry name" value="EryCIII-like_C"/>
</dbReference>
<evidence type="ECO:0000259" key="2">
    <source>
        <dbReference type="Pfam" id="PF03033"/>
    </source>
</evidence>
<dbReference type="PANTHER" id="PTHR48050">
    <property type="entry name" value="STEROL 3-BETA-GLUCOSYLTRANSFERASE"/>
    <property type="match status" value="1"/>
</dbReference>
<evidence type="ECO:0000259" key="3">
    <source>
        <dbReference type="Pfam" id="PF06722"/>
    </source>
</evidence>
<feature type="domain" description="Glycosyltransferase family 28 N-terminal" evidence="2">
    <location>
        <begin position="168"/>
        <end position="314"/>
    </location>
</feature>
<dbReference type="CDD" id="cd03784">
    <property type="entry name" value="GT1_Gtf-like"/>
    <property type="match status" value="1"/>
</dbReference>
<dbReference type="InterPro" id="IPR002213">
    <property type="entry name" value="UDP_glucos_trans"/>
</dbReference>
<dbReference type="EMBL" id="CP059663">
    <property type="protein sequence ID" value="QRW20969.1"/>
    <property type="molecule type" value="Genomic_DNA"/>
</dbReference>
<evidence type="ECO:0000313" key="5">
    <source>
        <dbReference type="Proteomes" id="UP000650533"/>
    </source>
</evidence>
<dbReference type="Pfam" id="PF03033">
    <property type="entry name" value="Glyco_transf_28"/>
    <property type="match status" value="1"/>
</dbReference>
<proteinExistence type="predicted"/>
<gene>
    <name evidence="4" type="ORF">RhiXN_05958</name>
</gene>
<sequence>MLVMNAPPSTIRRSSTSQTLQLHRTSTRNRAVSIDTPTFSANYAGYSQPQNNYAFSGPECSSLAYYHQDSMSVPYGYGGSSSGHKGVYSNTDEETLVESVTSFDTIHPTLGLHPEHGVETSFHSNGRVSMAFGHRFDKPLPDIYRVPVEEVGIDETGFARAPPMNVNIMIVGSRGDVQPYLALGQRLQKYGHTVRLATHETFRKLVKDAGLRFFNIGGDPHELMSYMVRNPGLIPGFKSITNGDIGKKQKMVAEILEGCYLSCIEPDDDTKTIFVADAIISNPPTFAHIHCAEALGIPLLLSFTMPWCPTAAFPHPLVNVLQNGSTDANILNYYSYGLVDLMTWQGFGSIVLEDPKRITGTILTGVAQAGVRAIISPGWGGLDEEMIKSAGPHVFALGNVPHDWLFQYVSAVCHHGGAGTTAAGLKCGKPTIIVPFFGDQPWWATQIASRGAGPPPLDHKTLTPEMFASAIRIALSPSSLGAAKQVGKMIMREDGAGKGVESFHRHLPLLDMKCDLTPNRVAVWYSAKYNLRLSAFAAQVLAQSKHLKLKKLKLYRSREYNPYVEAVDPVTGTLIPALRSLNDIGRGIVKVPTRPGRGIAQVTRASARGIQGTLQGAAEGVSNMPRLYGSEVREHKKVTGLGSGIAQGTKGLVLGIYDGVSDFVTEPIKGLKNDGFYGAVGGLGVGTLNLVAKPVGGALQFVSMPIEGTARSLSHKEIGKERIVARRAEGIVASERASLQEQYAVIEAFVEYKAKRKGDKKGKGKMKA</sequence>
<evidence type="ECO:0000256" key="1">
    <source>
        <dbReference type="ARBA" id="ARBA00022679"/>
    </source>
</evidence>
<dbReference type="InterPro" id="IPR050426">
    <property type="entry name" value="Glycosyltransferase_28"/>
</dbReference>
<evidence type="ECO:0000313" key="4">
    <source>
        <dbReference type="EMBL" id="QRW20969.1"/>
    </source>
</evidence>
<dbReference type="GeneID" id="67028237"/>
<dbReference type="GO" id="GO:0016906">
    <property type="term" value="F:sterol 3-beta-glucosyltransferase activity"/>
    <property type="evidence" value="ECO:0007669"/>
    <property type="project" value="UniProtKB-ARBA"/>
</dbReference>
<organism evidence="4 5">
    <name type="scientific">Rhizoctonia solani</name>
    <dbReference type="NCBI Taxonomy" id="456999"/>
    <lineage>
        <taxon>Eukaryota</taxon>
        <taxon>Fungi</taxon>
        <taxon>Dikarya</taxon>
        <taxon>Basidiomycota</taxon>
        <taxon>Agaricomycotina</taxon>
        <taxon>Agaricomycetes</taxon>
        <taxon>Cantharellales</taxon>
        <taxon>Ceratobasidiaceae</taxon>
        <taxon>Rhizoctonia</taxon>
    </lineage>
</organism>
<dbReference type="FunFam" id="3.40.50.2000:FF:000009">
    <property type="entry name" value="Sterol 3-beta-glucosyltransferase UGT80A2"/>
    <property type="match status" value="1"/>
</dbReference>
<dbReference type="Proteomes" id="UP000650533">
    <property type="component" value="Chromosome 6"/>
</dbReference>
<feature type="domain" description="Erythromycin biosynthesis protein CIII-like C-terminal" evidence="3">
    <location>
        <begin position="392"/>
        <end position="477"/>
    </location>
</feature>
<dbReference type="PANTHER" id="PTHR48050:SF13">
    <property type="entry name" value="STEROL 3-BETA-GLUCOSYLTRANSFERASE UGT80A2"/>
    <property type="match status" value="1"/>
</dbReference>
<protein>
    <submittedName>
        <fullName evidence="4">Glycosyltransferase family 1 protein</fullName>
    </submittedName>
</protein>
<keyword evidence="1 4" id="KW-0808">Transferase</keyword>
<dbReference type="InterPro" id="IPR004276">
    <property type="entry name" value="GlycoTrans_28_N"/>
</dbReference>